<gene>
    <name evidence="9" type="ORF">C6P45_001953</name>
</gene>
<dbReference type="GO" id="GO:0006406">
    <property type="term" value="P:mRNA export from nucleus"/>
    <property type="evidence" value="ECO:0007669"/>
    <property type="project" value="TreeGrafter"/>
</dbReference>
<proteinExistence type="predicted"/>
<keyword evidence="6" id="KW-0906">Nuclear pore complex</keyword>
<reference evidence="9 10" key="1">
    <citation type="submission" date="2020-11" db="EMBL/GenBank/DDBJ databases">
        <title>Kefir isolates.</title>
        <authorList>
            <person name="Marcisauskas S."/>
            <person name="Kim Y."/>
            <person name="Blasche S."/>
        </authorList>
    </citation>
    <scope>NUCLEOTIDE SEQUENCE [LARGE SCALE GENOMIC DNA]</scope>
    <source>
        <strain evidence="9 10">OG2</strain>
    </source>
</reference>
<dbReference type="PANTHER" id="PTHR13257">
    <property type="entry name" value="NUCLEOPORIN NUP84-RELATED"/>
    <property type="match status" value="1"/>
</dbReference>
<keyword evidence="5" id="KW-0811">Translocation</keyword>
<evidence type="ECO:0000313" key="9">
    <source>
        <dbReference type="EMBL" id="KAG0672489.1"/>
    </source>
</evidence>
<dbReference type="SUPFAM" id="SSF50969">
    <property type="entry name" value="YVTN repeat-like/Quinoprotein amine dehydrogenase"/>
    <property type="match status" value="1"/>
</dbReference>
<evidence type="ECO:0000256" key="1">
    <source>
        <dbReference type="ARBA" id="ARBA00004567"/>
    </source>
</evidence>
<evidence type="ECO:0000313" key="10">
    <source>
        <dbReference type="Proteomes" id="UP000750334"/>
    </source>
</evidence>
<dbReference type="InterPro" id="IPR011044">
    <property type="entry name" value="Quino_amine_DH_bsu"/>
</dbReference>
<keyword evidence="7" id="KW-0539">Nucleus</keyword>
<evidence type="ECO:0000256" key="4">
    <source>
        <dbReference type="ARBA" id="ARBA00022927"/>
    </source>
</evidence>
<dbReference type="GO" id="GO:0000056">
    <property type="term" value="P:ribosomal small subunit export from nucleus"/>
    <property type="evidence" value="ECO:0007669"/>
    <property type="project" value="InterPro"/>
</dbReference>
<dbReference type="GO" id="GO:0006606">
    <property type="term" value="P:protein import into nucleus"/>
    <property type="evidence" value="ECO:0007669"/>
    <property type="project" value="TreeGrafter"/>
</dbReference>
<keyword evidence="8" id="KW-0175">Coiled coil</keyword>
<dbReference type="GO" id="GO:0017056">
    <property type="term" value="F:structural constituent of nuclear pore"/>
    <property type="evidence" value="ECO:0007669"/>
    <property type="project" value="InterPro"/>
</dbReference>
<dbReference type="AlphaFoldDB" id="A0A9P6WFM5"/>
<keyword evidence="3" id="KW-0509">mRNA transport</keyword>
<dbReference type="InterPro" id="IPR037700">
    <property type="entry name" value="NUP88/NUP82"/>
</dbReference>
<name>A0A9P6WFM5_MAUEX</name>
<evidence type="ECO:0000256" key="8">
    <source>
        <dbReference type="SAM" id="Coils"/>
    </source>
</evidence>
<evidence type="ECO:0000256" key="6">
    <source>
        <dbReference type="ARBA" id="ARBA00023132"/>
    </source>
</evidence>
<comment type="caution">
    <text evidence="9">The sequence shown here is derived from an EMBL/GenBank/DDBJ whole genome shotgun (WGS) entry which is preliminary data.</text>
</comment>
<evidence type="ECO:0000256" key="5">
    <source>
        <dbReference type="ARBA" id="ARBA00023010"/>
    </source>
</evidence>
<keyword evidence="10" id="KW-1185">Reference proteome</keyword>
<keyword evidence="2" id="KW-0813">Transport</keyword>
<evidence type="ECO:0000256" key="2">
    <source>
        <dbReference type="ARBA" id="ARBA00022448"/>
    </source>
</evidence>
<feature type="coiled-coil region" evidence="8">
    <location>
        <begin position="669"/>
        <end position="696"/>
    </location>
</feature>
<dbReference type="GO" id="GO:0000055">
    <property type="term" value="P:ribosomal large subunit export from nucleus"/>
    <property type="evidence" value="ECO:0007669"/>
    <property type="project" value="InterPro"/>
</dbReference>
<comment type="subcellular location">
    <subcellularLocation>
        <location evidence="1">Nucleus</location>
        <location evidence="1">Nuclear pore complex</location>
    </subcellularLocation>
</comment>
<dbReference type="GO" id="GO:0005643">
    <property type="term" value="C:nuclear pore"/>
    <property type="evidence" value="ECO:0007669"/>
    <property type="project" value="UniProtKB-SubCell"/>
</dbReference>
<sequence>MFGVKPAQTTFEKTKYYRDEMLDYLEKKPIFNNVVVSTVSGFPTNQEYFICSNHDGSKLVTMKNTQLRWGYLQKQKFNTMKVTIPTNFGDQKYAISESRNTLCVFNKNGLKVVEIPWGYSDINDTMSFGFQSGWITFDSMPHIREVMFHPRSIGDNTLVVLFENDTIMLYDLDTGNKVLMNQRDNGFGFGTVVSDIKSMTFSRDGLTLYLLSITDGGDIYALYPCLPSKITFDEDELKTAAEKAVLLYDSLGDDTKDEVKRNVIRQYKFISDLKKQNVSEGKTDFEMESEFREAQLQGPFTISPYPDALYETTAKEIHSVNIGLNSEVILLTFCNGTILILFQDEEMSMCWNSKNYVYSNSMVVIENAQHFGQSSLDKDLSVFKSFNETNHAMIACSERGINIIDMSKWGDNLDKAITNADLNSIKTSTFKSLVHQKMIFHTAFPECAVWRVKGKTGIIVSGPKGVKAELMKLDIPVDDASGHSKEGSPILATETTRFQSEFAQPIREIQDLTVAYVRRCQNPFTKVIPAHVRQQELANSTNEVQLDALTTLSTQLGAVILQGESLGVMLHSRLLEQQFALSNQIKGTSDILEKQETLVEKYEIQKRVLTEKMAKQDKLVMRIIVLNQKVNEANKAALGSDNVISEQEMMWFKDIRNQIFKFNEFVRSQKALQSQLNFVKQELSKLQTRAQTTKNKTDKEWDELRKILESDASVIKQCNEELQKTGSAIGA</sequence>
<protein>
    <submittedName>
        <fullName evidence="9">Uncharacterized protein</fullName>
    </submittedName>
</protein>
<organism evidence="9 10">
    <name type="scientific">Maudiozyma exigua</name>
    <name type="common">Yeast</name>
    <name type="synonym">Kazachstania exigua</name>
    <dbReference type="NCBI Taxonomy" id="34358"/>
    <lineage>
        <taxon>Eukaryota</taxon>
        <taxon>Fungi</taxon>
        <taxon>Dikarya</taxon>
        <taxon>Ascomycota</taxon>
        <taxon>Saccharomycotina</taxon>
        <taxon>Saccharomycetes</taxon>
        <taxon>Saccharomycetales</taxon>
        <taxon>Saccharomycetaceae</taxon>
        <taxon>Maudiozyma</taxon>
    </lineage>
</organism>
<dbReference type="EMBL" id="PUHR01000002">
    <property type="protein sequence ID" value="KAG0672489.1"/>
    <property type="molecule type" value="Genomic_DNA"/>
</dbReference>
<dbReference type="PANTHER" id="PTHR13257:SF0">
    <property type="entry name" value="NUCLEAR PORE COMPLEX PROTEIN NUP88"/>
    <property type="match status" value="1"/>
</dbReference>
<evidence type="ECO:0000256" key="7">
    <source>
        <dbReference type="ARBA" id="ARBA00023242"/>
    </source>
</evidence>
<keyword evidence="4" id="KW-0653">Protein transport</keyword>
<accession>A0A9P6WFM5</accession>
<dbReference type="OrthoDB" id="341482at2759"/>
<dbReference type="Proteomes" id="UP000750334">
    <property type="component" value="Unassembled WGS sequence"/>
</dbReference>
<evidence type="ECO:0000256" key="3">
    <source>
        <dbReference type="ARBA" id="ARBA00022816"/>
    </source>
</evidence>